<protein>
    <submittedName>
        <fullName evidence="3">Uncharacterized protein</fullName>
    </submittedName>
</protein>
<comment type="caution">
    <text evidence="3">The sequence shown here is derived from an EMBL/GenBank/DDBJ whole genome shotgun (WGS) entry which is preliminary data.</text>
</comment>
<evidence type="ECO:0000313" key="4">
    <source>
        <dbReference type="Proteomes" id="UP001492380"/>
    </source>
</evidence>
<evidence type="ECO:0000313" key="3">
    <source>
        <dbReference type="EMBL" id="KAK8238409.1"/>
    </source>
</evidence>
<feature type="coiled-coil region" evidence="1">
    <location>
        <begin position="316"/>
        <end position="367"/>
    </location>
</feature>
<sequence length="481" mass="55247">MQRDDNHAGNQPHAVVKIEEDDDNNQNDHSEPSASNDDEQKYFEKLGELREKLRLKWRAEEAYRNKREQVRKDEKAIEDANAASLQLEKNIEILRFQRRAIARGHENYGIMLENGVERILQIRKELDIEKSIAARGEHSEWTFSESNCHTVSHCVGVTVFDQLLDVSLLTFVLGQPHNYTPTLDGADLDNIHHIQNIPTPFFSPRLFTEIFDIPSRDHSTLTSFNATTSEGCSQSNSKLPHPSKTGSTFSHVKSLLTISGSPQNHHICDLPKAPLLSSLHFGSLNPEMAGNTRRSSHRSIKSSNNIEPVDDWKTRLALVEKHLQSVDDEIKKEQEKLDKMAAKAVKVAKLREEAEDAKFELEQQQKEDVHLTHYNNDKLDNYKAICHLDAEREDLDRQLDFLSMGLLWPKSKGRFRKMRDELRKLWDSGESGCPKYLLEKTMKKFAELNETAAEADFDLDLELGKPEVTEDELSRFWARED</sequence>
<accession>A0ABR1YU85</accession>
<evidence type="ECO:0000256" key="2">
    <source>
        <dbReference type="SAM" id="MobiDB-lite"/>
    </source>
</evidence>
<reference evidence="3 4" key="1">
    <citation type="submission" date="2024-04" db="EMBL/GenBank/DDBJ databases">
        <title>Phyllosticta paracitricarpa is synonymous to the EU quarantine fungus P. citricarpa based on phylogenomic analyses.</title>
        <authorList>
            <consortium name="Lawrence Berkeley National Laboratory"/>
            <person name="Van Ingen-Buijs V.A."/>
            <person name="Van Westerhoven A.C."/>
            <person name="Haridas S."/>
            <person name="Skiadas P."/>
            <person name="Martin F."/>
            <person name="Groenewald J.Z."/>
            <person name="Crous P.W."/>
            <person name="Seidl M.F."/>
        </authorList>
    </citation>
    <scope>NUCLEOTIDE SEQUENCE [LARGE SCALE GENOMIC DNA]</scope>
    <source>
        <strain evidence="3 4">CBS 123374</strain>
    </source>
</reference>
<organism evidence="3 4">
    <name type="scientific">Phyllosticta capitalensis</name>
    <dbReference type="NCBI Taxonomy" id="121624"/>
    <lineage>
        <taxon>Eukaryota</taxon>
        <taxon>Fungi</taxon>
        <taxon>Dikarya</taxon>
        <taxon>Ascomycota</taxon>
        <taxon>Pezizomycotina</taxon>
        <taxon>Dothideomycetes</taxon>
        <taxon>Dothideomycetes incertae sedis</taxon>
        <taxon>Botryosphaeriales</taxon>
        <taxon>Phyllostictaceae</taxon>
        <taxon>Phyllosticta</taxon>
    </lineage>
</organism>
<dbReference type="Proteomes" id="UP001492380">
    <property type="component" value="Unassembled WGS sequence"/>
</dbReference>
<feature type="region of interest" description="Disordered" evidence="2">
    <location>
        <begin position="1"/>
        <end position="40"/>
    </location>
</feature>
<dbReference type="EMBL" id="JBBWRZ010000004">
    <property type="protein sequence ID" value="KAK8238409.1"/>
    <property type="molecule type" value="Genomic_DNA"/>
</dbReference>
<gene>
    <name evidence="3" type="ORF">HDK90DRAFT_465208</name>
</gene>
<evidence type="ECO:0000256" key="1">
    <source>
        <dbReference type="SAM" id="Coils"/>
    </source>
</evidence>
<proteinExistence type="predicted"/>
<name>A0ABR1YU85_9PEZI</name>
<keyword evidence="1" id="KW-0175">Coiled coil</keyword>
<feature type="coiled-coil region" evidence="1">
    <location>
        <begin position="63"/>
        <end position="97"/>
    </location>
</feature>
<keyword evidence="4" id="KW-1185">Reference proteome</keyword>